<organism evidence="1">
    <name type="scientific">marine sediment metagenome</name>
    <dbReference type="NCBI Taxonomy" id="412755"/>
    <lineage>
        <taxon>unclassified sequences</taxon>
        <taxon>metagenomes</taxon>
        <taxon>ecological metagenomes</taxon>
    </lineage>
</organism>
<dbReference type="InterPro" id="IPR029475">
    <property type="entry name" value="DUF6807"/>
</dbReference>
<comment type="caution">
    <text evidence="1">The sequence shown here is derived from an EMBL/GenBank/DDBJ whole genome shotgun (WGS) entry which is preliminary data.</text>
</comment>
<accession>X1I057</accession>
<sequence length="270" mass="30051">DSEESASLPIRVVETGEGFAFFEGKEEVLFYQRKPKSLNGKYSRCHYIHPLYGLDGEILTEDFPSDHLHHRGIFWAWHQVLVGDKRVGDGWSLKDIAWDVYDAKTLSLDNGSSALKVKVFWKSPLWTDDKGRQKPFVKETTVVRVYPASGDIRKIDFEISLLALEDGVRIGGAANKKAYGGFSARIRLPKDISFTGQVGDVTPAGTPIEAGPWLDFSGNFGEQGQVSGLAILCHRSLPGYPQPWILRRTGSMQNAVYPGQEPVSLSRKEP</sequence>
<feature type="non-terminal residue" evidence="1">
    <location>
        <position position="1"/>
    </location>
</feature>
<dbReference type="AlphaFoldDB" id="X1I057"/>
<reference evidence="1" key="1">
    <citation type="journal article" date="2014" name="Front. Microbiol.">
        <title>High frequency of phylogenetically diverse reductive dehalogenase-homologous genes in deep subseafloor sedimentary metagenomes.</title>
        <authorList>
            <person name="Kawai M."/>
            <person name="Futagami T."/>
            <person name="Toyoda A."/>
            <person name="Takaki Y."/>
            <person name="Nishi S."/>
            <person name="Hori S."/>
            <person name="Arai W."/>
            <person name="Tsubouchi T."/>
            <person name="Morono Y."/>
            <person name="Uchiyama I."/>
            <person name="Ito T."/>
            <person name="Fujiyama A."/>
            <person name="Inagaki F."/>
            <person name="Takami H."/>
        </authorList>
    </citation>
    <scope>NUCLEOTIDE SEQUENCE</scope>
    <source>
        <strain evidence="1">Expedition CK06-06</strain>
    </source>
</reference>
<dbReference type="EMBL" id="BARU01027544">
    <property type="protein sequence ID" value="GAH75077.1"/>
    <property type="molecule type" value="Genomic_DNA"/>
</dbReference>
<feature type="non-terminal residue" evidence="1">
    <location>
        <position position="270"/>
    </location>
</feature>
<name>X1I057_9ZZZZ</name>
<protein>
    <recommendedName>
        <fullName evidence="2">Methane oxygenase PmoA</fullName>
    </recommendedName>
</protein>
<gene>
    <name evidence="1" type="ORF">S03H2_44092</name>
</gene>
<evidence type="ECO:0008006" key="2">
    <source>
        <dbReference type="Google" id="ProtNLM"/>
    </source>
</evidence>
<dbReference type="Pfam" id="PF14100">
    <property type="entry name" value="DUF6807"/>
    <property type="match status" value="1"/>
</dbReference>
<evidence type="ECO:0000313" key="1">
    <source>
        <dbReference type="EMBL" id="GAH75077.1"/>
    </source>
</evidence>
<proteinExistence type="predicted"/>